<evidence type="ECO:0000313" key="2">
    <source>
        <dbReference type="EMBL" id="CAH6582326.1"/>
    </source>
</evidence>
<dbReference type="InterPro" id="IPR017738">
    <property type="entry name" value="T6SS-assoc_VCA0118"/>
</dbReference>
<keyword evidence="1" id="KW-0732">Signal</keyword>
<accession>A0AAD1TX47</accession>
<feature type="signal peptide" evidence="1">
    <location>
        <begin position="1"/>
        <end position="22"/>
    </location>
</feature>
<dbReference type="AlphaFoldDB" id="A0AAD1TX47"/>
<reference evidence="2" key="1">
    <citation type="submission" date="2022-05" db="EMBL/GenBank/DDBJ databases">
        <authorList>
            <person name="Alioto T."/>
            <person name="Alioto T."/>
            <person name="Gomez Garrido J."/>
        </authorList>
    </citation>
    <scope>NUCLEOTIDE SEQUENCE</scope>
    <source>
        <strain evidence="2">112</strain>
    </source>
</reference>
<evidence type="ECO:0000313" key="3">
    <source>
        <dbReference type="Proteomes" id="UP000789647"/>
    </source>
</evidence>
<dbReference type="EMBL" id="OW995941">
    <property type="protein sequence ID" value="CAH6582326.1"/>
    <property type="molecule type" value="Genomic_DNA"/>
</dbReference>
<evidence type="ECO:0008006" key="4">
    <source>
        <dbReference type="Google" id="ProtNLM"/>
    </source>
</evidence>
<dbReference type="Pfam" id="PF11319">
    <property type="entry name" value="VasI"/>
    <property type="match status" value="1"/>
</dbReference>
<dbReference type="Proteomes" id="UP000789647">
    <property type="component" value="Chromosome"/>
</dbReference>
<gene>
    <name evidence="2" type="ORF">AI2935V1_1923</name>
</gene>
<organism evidence="2 3">
    <name type="scientific">Citrobacter freundii</name>
    <dbReference type="NCBI Taxonomy" id="546"/>
    <lineage>
        <taxon>Bacteria</taxon>
        <taxon>Pseudomonadati</taxon>
        <taxon>Pseudomonadota</taxon>
        <taxon>Gammaproteobacteria</taxon>
        <taxon>Enterobacterales</taxon>
        <taxon>Enterobacteriaceae</taxon>
        <taxon>Citrobacter</taxon>
        <taxon>Citrobacter freundii complex</taxon>
    </lineage>
</organism>
<sequence length="297" mass="33265">MKKYVFTIGVSFIALSASTAHATNEHKNFNAVLECRAIESNADRLSCYDKSIPPTRKENAQKFESRDQCPDEKDNDKRLSCYDRFFSPTFKSSTVSETSAPQPVTAEIRQPDGAALSQCRSEINGTKRLACYDKLFPQIVSGDNESTHTAVANPGKWQTSVTTSPVDDSKNVILSLSSNDYIRTPYGESVTPTIYVACREKKTEVFINWDVYLGLEQTSMLYRLDKQKAVEKNWSISTDTKAVFYRGSDIDFIRALAKADKMYTKITPYNETPVSATFDLAGLSEAMKPLQKACGWK</sequence>
<dbReference type="RefSeq" id="WP_200080755.1">
    <property type="nucleotide sequence ID" value="NZ_CP135450.1"/>
</dbReference>
<feature type="chain" id="PRO_5042175024" description="Type VI secretion protein" evidence="1">
    <location>
        <begin position="23"/>
        <end position="297"/>
    </location>
</feature>
<protein>
    <recommendedName>
        <fullName evidence="4">Type VI secretion protein</fullName>
    </recommendedName>
</protein>
<name>A0AAD1TX47_CITFR</name>
<proteinExistence type="predicted"/>
<evidence type="ECO:0000256" key="1">
    <source>
        <dbReference type="SAM" id="SignalP"/>
    </source>
</evidence>